<evidence type="ECO:0000256" key="1">
    <source>
        <dbReference type="SAM" id="Phobius"/>
    </source>
</evidence>
<evidence type="ECO:0000313" key="2">
    <source>
        <dbReference type="EMBL" id="MDQ0480386.1"/>
    </source>
</evidence>
<gene>
    <name evidence="2" type="ORF">QOZ93_002134</name>
</gene>
<keyword evidence="1" id="KW-0472">Membrane</keyword>
<comment type="caution">
    <text evidence="2">The sequence shown here is derived from an EMBL/GenBank/DDBJ whole genome shotgun (WGS) entry which is preliminary data.</text>
</comment>
<feature type="transmembrane region" description="Helical" evidence="1">
    <location>
        <begin position="97"/>
        <end position="116"/>
    </location>
</feature>
<protein>
    <submittedName>
        <fullName evidence="2">Magnesium-transporting ATPase (P-type)</fullName>
    </submittedName>
</protein>
<name>A0ABU0JVX0_HATLI</name>
<sequence length="127" mass="14407">MIKKASYVMLNIIMFFTVMFSLWIYMSHNPSVSWYENSGIQFLALIIISLPLLLVILGGFMLLKIKGFNMKKNNLMLPVYIIIGTILPVVIDGSLNDITIGIGTICCVISLVKIIIDMFQNFRLEQN</sequence>
<evidence type="ECO:0000313" key="3">
    <source>
        <dbReference type="Proteomes" id="UP001224418"/>
    </source>
</evidence>
<dbReference type="RefSeq" id="WP_307356349.1">
    <property type="nucleotide sequence ID" value="NZ_BAAACJ010000031.1"/>
</dbReference>
<organism evidence="2 3">
    <name type="scientific">Hathewaya limosa</name>
    <name type="common">Clostridium limosum</name>
    <dbReference type="NCBI Taxonomy" id="1536"/>
    <lineage>
        <taxon>Bacteria</taxon>
        <taxon>Bacillati</taxon>
        <taxon>Bacillota</taxon>
        <taxon>Clostridia</taxon>
        <taxon>Eubacteriales</taxon>
        <taxon>Clostridiaceae</taxon>
        <taxon>Hathewaya</taxon>
    </lineage>
</organism>
<reference evidence="2 3" key="1">
    <citation type="submission" date="2023-07" db="EMBL/GenBank/DDBJ databases">
        <title>Genomic Encyclopedia of Type Strains, Phase IV (KMG-IV): sequencing the most valuable type-strain genomes for metagenomic binning, comparative biology and taxonomic classification.</title>
        <authorList>
            <person name="Goeker M."/>
        </authorList>
    </citation>
    <scope>NUCLEOTIDE SEQUENCE [LARGE SCALE GENOMIC DNA]</scope>
    <source>
        <strain evidence="2 3">DSM 1400</strain>
    </source>
</reference>
<keyword evidence="3" id="KW-1185">Reference proteome</keyword>
<feature type="transmembrane region" description="Helical" evidence="1">
    <location>
        <begin position="7"/>
        <end position="26"/>
    </location>
</feature>
<feature type="transmembrane region" description="Helical" evidence="1">
    <location>
        <begin position="75"/>
        <end position="91"/>
    </location>
</feature>
<feature type="transmembrane region" description="Helical" evidence="1">
    <location>
        <begin position="38"/>
        <end position="63"/>
    </location>
</feature>
<keyword evidence="1" id="KW-0812">Transmembrane</keyword>
<proteinExistence type="predicted"/>
<dbReference type="Proteomes" id="UP001224418">
    <property type="component" value="Unassembled WGS sequence"/>
</dbReference>
<accession>A0ABU0JVX0</accession>
<keyword evidence="1" id="KW-1133">Transmembrane helix</keyword>
<dbReference type="EMBL" id="JAUSWN010000018">
    <property type="protein sequence ID" value="MDQ0480386.1"/>
    <property type="molecule type" value="Genomic_DNA"/>
</dbReference>